<dbReference type="KEGG" id="aia:AWH56_020155"/>
<gene>
    <name evidence="1" type="ORF">AWH56_020155</name>
</gene>
<dbReference type="AlphaFoldDB" id="A0A7S7RAM1"/>
<accession>A0A7S7RAM1</accession>
<proteinExistence type="predicted"/>
<evidence type="ECO:0000313" key="1">
    <source>
        <dbReference type="EMBL" id="QOY35002.1"/>
    </source>
</evidence>
<sequence>MAKEAMKQYKVTRGNAKDSGISATYEFTTGNKTSKTNGLKARRSK</sequence>
<protein>
    <submittedName>
        <fullName evidence="1">Uncharacterized protein</fullName>
    </submittedName>
</protein>
<evidence type="ECO:0000313" key="2">
    <source>
        <dbReference type="Proteomes" id="UP000180175"/>
    </source>
</evidence>
<organism evidence="1 2">
    <name type="scientific">Anaerobacillus isosaccharinicus</name>
    <dbReference type="NCBI Taxonomy" id="1532552"/>
    <lineage>
        <taxon>Bacteria</taxon>
        <taxon>Bacillati</taxon>
        <taxon>Bacillota</taxon>
        <taxon>Bacilli</taxon>
        <taxon>Bacillales</taxon>
        <taxon>Bacillaceae</taxon>
        <taxon>Anaerobacillus</taxon>
    </lineage>
</organism>
<name>A0A7S7RAM1_9BACI</name>
<dbReference type="Proteomes" id="UP000180175">
    <property type="component" value="Chromosome"/>
</dbReference>
<reference evidence="1 2" key="2">
    <citation type="journal article" date="2019" name="Int. J. Syst. Evol. Microbiol.">
        <title>Anaerobacillus isosaccharinicus sp. nov., an alkaliphilic bacterium which degrades isosaccharinic acid.</title>
        <authorList>
            <person name="Bassil N.M."/>
            <person name="Lloyd J.R."/>
        </authorList>
    </citation>
    <scope>NUCLEOTIDE SEQUENCE [LARGE SCALE GENOMIC DNA]</scope>
    <source>
        <strain evidence="1 2">NB2006</strain>
    </source>
</reference>
<reference evidence="1 2" key="1">
    <citation type="journal article" date="2017" name="Genome Announc.">
        <title>Draft Genome Sequences of Four Alkaliphilic Bacteria Belonging to the Anaerobacillus Genus.</title>
        <authorList>
            <person name="Bassil N.M."/>
            <person name="Lloyd J.R."/>
        </authorList>
    </citation>
    <scope>NUCLEOTIDE SEQUENCE [LARGE SCALE GENOMIC DNA]</scope>
    <source>
        <strain evidence="1 2">NB2006</strain>
    </source>
</reference>
<keyword evidence="2" id="KW-1185">Reference proteome</keyword>
<dbReference type="RefSeq" id="WP_159432529.1">
    <property type="nucleotide sequence ID" value="NZ_CP063356.2"/>
</dbReference>
<dbReference type="EMBL" id="CP063356">
    <property type="protein sequence ID" value="QOY35002.1"/>
    <property type="molecule type" value="Genomic_DNA"/>
</dbReference>